<keyword evidence="3" id="KW-1185">Reference proteome</keyword>
<dbReference type="OrthoDB" id="2896006at2759"/>
<feature type="transmembrane region" description="Helical" evidence="1">
    <location>
        <begin position="141"/>
        <end position="162"/>
    </location>
</feature>
<keyword evidence="1" id="KW-0472">Membrane</keyword>
<evidence type="ECO:0000313" key="2">
    <source>
        <dbReference type="EMBL" id="OJJ70101.1"/>
    </source>
</evidence>
<dbReference type="Proteomes" id="UP000184499">
    <property type="component" value="Unassembled WGS sequence"/>
</dbReference>
<accession>A0A1L9UEM9</accession>
<keyword evidence="1" id="KW-1133">Transmembrane helix</keyword>
<dbReference type="VEuPathDB" id="FungiDB:ASPBRDRAFT_31977"/>
<keyword evidence="1" id="KW-0812">Transmembrane</keyword>
<dbReference type="RefSeq" id="XP_067477350.1">
    <property type="nucleotide sequence ID" value="XM_067622965.1"/>
</dbReference>
<dbReference type="AlphaFoldDB" id="A0A1L9UEM9"/>
<name>A0A1L9UEM9_ASPBC</name>
<reference evidence="3" key="1">
    <citation type="journal article" date="2017" name="Genome Biol.">
        <title>Comparative genomics reveals high biological diversity and specific adaptations in the industrially and medically important fungal genus Aspergillus.</title>
        <authorList>
            <person name="de Vries R.P."/>
            <person name="Riley R."/>
            <person name="Wiebenga A."/>
            <person name="Aguilar-Osorio G."/>
            <person name="Amillis S."/>
            <person name="Uchima C.A."/>
            <person name="Anderluh G."/>
            <person name="Asadollahi M."/>
            <person name="Askin M."/>
            <person name="Barry K."/>
            <person name="Battaglia E."/>
            <person name="Bayram O."/>
            <person name="Benocci T."/>
            <person name="Braus-Stromeyer S.A."/>
            <person name="Caldana C."/>
            <person name="Canovas D."/>
            <person name="Cerqueira G.C."/>
            <person name="Chen F."/>
            <person name="Chen W."/>
            <person name="Choi C."/>
            <person name="Clum A."/>
            <person name="Dos Santos R.A."/>
            <person name="Damasio A.R."/>
            <person name="Diallinas G."/>
            <person name="Emri T."/>
            <person name="Fekete E."/>
            <person name="Flipphi M."/>
            <person name="Freyberg S."/>
            <person name="Gallo A."/>
            <person name="Gournas C."/>
            <person name="Habgood R."/>
            <person name="Hainaut M."/>
            <person name="Harispe M.L."/>
            <person name="Henrissat B."/>
            <person name="Hilden K.S."/>
            <person name="Hope R."/>
            <person name="Hossain A."/>
            <person name="Karabika E."/>
            <person name="Karaffa L."/>
            <person name="Karanyi Z."/>
            <person name="Krasevec N."/>
            <person name="Kuo A."/>
            <person name="Kusch H."/>
            <person name="LaButti K."/>
            <person name="Lagendijk E.L."/>
            <person name="Lapidus A."/>
            <person name="Levasseur A."/>
            <person name="Lindquist E."/>
            <person name="Lipzen A."/>
            <person name="Logrieco A.F."/>
            <person name="MacCabe A."/>
            <person name="Maekelae M.R."/>
            <person name="Malavazi I."/>
            <person name="Melin P."/>
            <person name="Meyer V."/>
            <person name="Mielnichuk N."/>
            <person name="Miskei M."/>
            <person name="Molnar A.P."/>
            <person name="Mule G."/>
            <person name="Ngan C.Y."/>
            <person name="Orejas M."/>
            <person name="Orosz E."/>
            <person name="Ouedraogo J.P."/>
            <person name="Overkamp K.M."/>
            <person name="Park H.-S."/>
            <person name="Perrone G."/>
            <person name="Piumi F."/>
            <person name="Punt P.J."/>
            <person name="Ram A.F."/>
            <person name="Ramon A."/>
            <person name="Rauscher S."/>
            <person name="Record E."/>
            <person name="Riano-Pachon D.M."/>
            <person name="Robert V."/>
            <person name="Roehrig J."/>
            <person name="Ruller R."/>
            <person name="Salamov A."/>
            <person name="Salih N.S."/>
            <person name="Samson R.A."/>
            <person name="Sandor E."/>
            <person name="Sanguinetti M."/>
            <person name="Schuetze T."/>
            <person name="Sepcic K."/>
            <person name="Shelest E."/>
            <person name="Sherlock G."/>
            <person name="Sophianopoulou V."/>
            <person name="Squina F.M."/>
            <person name="Sun H."/>
            <person name="Susca A."/>
            <person name="Todd R.B."/>
            <person name="Tsang A."/>
            <person name="Unkles S.E."/>
            <person name="van de Wiele N."/>
            <person name="van Rossen-Uffink D."/>
            <person name="Oliveira J.V."/>
            <person name="Vesth T.C."/>
            <person name="Visser J."/>
            <person name="Yu J.-H."/>
            <person name="Zhou M."/>
            <person name="Andersen M.R."/>
            <person name="Archer D.B."/>
            <person name="Baker S.E."/>
            <person name="Benoit I."/>
            <person name="Brakhage A.A."/>
            <person name="Braus G.H."/>
            <person name="Fischer R."/>
            <person name="Frisvad J.C."/>
            <person name="Goldman G.H."/>
            <person name="Houbraken J."/>
            <person name="Oakley B."/>
            <person name="Pocsi I."/>
            <person name="Scazzocchio C."/>
            <person name="Seiboth B."/>
            <person name="vanKuyk P.A."/>
            <person name="Wortman J."/>
            <person name="Dyer P.S."/>
            <person name="Grigoriev I.V."/>
        </authorList>
    </citation>
    <scope>NUCLEOTIDE SEQUENCE [LARGE SCALE GENOMIC DNA]</scope>
    <source>
        <strain evidence="3">CBS 101740 / IMI 381727 / IBT 21946</strain>
    </source>
</reference>
<organism evidence="2 3">
    <name type="scientific">Aspergillus brasiliensis (strain CBS 101740 / IMI 381727 / IBT 21946)</name>
    <dbReference type="NCBI Taxonomy" id="767769"/>
    <lineage>
        <taxon>Eukaryota</taxon>
        <taxon>Fungi</taxon>
        <taxon>Dikarya</taxon>
        <taxon>Ascomycota</taxon>
        <taxon>Pezizomycotina</taxon>
        <taxon>Eurotiomycetes</taxon>
        <taxon>Eurotiomycetidae</taxon>
        <taxon>Eurotiales</taxon>
        <taxon>Aspergillaceae</taxon>
        <taxon>Aspergillus</taxon>
        <taxon>Aspergillus subgen. Circumdati</taxon>
    </lineage>
</organism>
<dbReference type="EMBL" id="KV878687">
    <property type="protein sequence ID" value="OJJ70101.1"/>
    <property type="molecule type" value="Genomic_DNA"/>
</dbReference>
<evidence type="ECO:0000313" key="3">
    <source>
        <dbReference type="Proteomes" id="UP000184499"/>
    </source>
</evidence>
<gene>
    <name evidence="2" type="ORF">ASPBRDRAFT_31977</name>
</gene>
<dbReference type="GeneID" id="93575453"/>
<proteinExistence type="predicted"/>
<protein>
    <submittedName>
        <fullName evidence="2">Uncharacterized protein</fullName>
    </submittedName>
</protein>
<feature type="transmembrane region" description="Helical" evidence="1">
    <location>
        <begin position="100"/>
        <end position="120"/>
    </location>
</feature>
<feature type="transmembrane region" description="Helical" evidence="1">
    <location>
        <begin position="264"/>
        <end position="286"/>
    </location>
</feature>
<sequence length="302" mass="34403">MRILTEPQIHYTYGMIIGTITVLEAPTPPECNSAHRGTRETIRTTNSLRATLQCLRTHCGRWYYMRGAFIFLLHDMIKTSILPVLFPIHSVTPWQEKLRSAIYAAILANLQILWVHIVLTKPSPKSFYQRLPTKIWNWIRVAPFLFIEVLACWLVFSTAVSLQAELLKAARIADIEQDMFEARGTHLEPKATRGLAISFVAIFPKLMEALVALPARAAFIRVAASMLPDDDEPLVSLDPKVRENASLGIRDAWNSFHVVSQARFWRVQATAFVMGVVVFILGRMLFVDFDRYAAFPVVWFNT</sequence>
<dbReference type="STRING" id="767769.A0A1L9UEM9"/>
<evidence type="ECO:0000256" key="1">
    <source>
        <dbReference type="SAM" id="Phobius"/>
    </source>
</evidence>
<feature type="transmembrane region" description="Helical" evidence="1">
    <location>
        <begin position="68"/>
        <end position="88"/>
    </location>
</feature>
<dbReference type="OMA" id="RCWIRIV"/>